<gene>
    <name evidence="1" type="ORF">MILVUS5_LOCUS2591</name>
</gene>
<organism evidence="1 2">
    <name type="scientific">Trifolium pratense</name>
    <name type="common">Red clover</name>
    <dbReference type="NCBI Taxonomy" id="57577"/>
    <lineage>
        <taxon>Eukaryota</taxon>
        <taxon>Viridiplantae</taxon>
        <taxon>Streptophyta</taxon>
        <taxon>Embryophyta</taxon>
        <taxon>Tracheophyta</taxon>
        <taxon>Spermatophyta</taxon>
        <taxon>Magnoliopsida</taxon>
        <taxon>eudicotyledons</taxon>
        <taxon>Gunneridae</taxon>
        <taxon>Pentapetalae</taxon>
        <taxon>rosids</taxon>
        <taxon>fabids</taxon>
        <taxon>Fabales</taxon>
        <taxon>Fabaceae</taxon>
        <taxon>Papilionoideae</taxon>
        <taxon>50 kb inversion clade</taxon>
        <taxon>NPAAA clade</taxon>
        <taxon>Hologalegina</taxon>
        <taxon>IRL clade</taxon>
        <taxon>Trifolieae</taxon>
        <taxon>Trifolium</taxon>
    </lineage>
</organism>
<dbReference type="EMBL" id="CASHSV030000001">
    <property type="protein sequence ID" value="CAJ2630909.1"/>
    <property type="molecule type" value="Genomic_DNA"/>
</dbReference>
<evidence type="ECO:0000313" key="1">
    <source>
        <dbReference type="EMBL" id="CAJ2630909.1"/>
    </source>
</evidence>
<accession>A0ACB0IFY0</accession>
<proteinExistence type="predicted"/>
<evidence type="ECO:0000313" key="2">
    <source>
        <dbReference type="Proteomes" id="UP001177021"/>
    </source>
</evidence>
<sequence>MIYEMNIFKICSILHQFQVKPQNDGRHNFLFKIQVKLCEGYPTILISCGKFKDLSNPKVSLLEIYQSLNSKY</sequence>
<name>A0ACB0IFY0_TRIPR</name>
<comment type="caution">
    <text evidence="1">The sequence shown here is derived from an EMBL/GenBank/DDBJ whole genome shotgun (WGS) entry which is preliminary data.</text>
</comment>
<keyword evidence="2" id="KW-1185">Reference proteome</keyword>
<reference evidence="1" key="1">
    <citation type="submission" date="2023-10" db="EMBL/GenBank/DDBJ databases">
        <authorList>
            <person name="Rodriguez Cubillos JULIANA M."/>
            <person name="De Vega J."/>
        </authorList>
    </citation>
    <scope>NUCLEOTIDE SEQUENCE</scope>
</reference>
<dbReference type="Proteomes" id="UP001177021">
    <property type="component" value="Unassembled WGS sequence"/>
</dbReference>
<protein>
    <submittedName>
        <fullName evidence="1">Uncharacterized protein</fullName>
    </submittedName>
</protein>